<dbReference type="PANTHER" id="PTHR46832:SF1">
    <property type="entry name" value="5'-METHYLTHIOADENOSINE_S-ADENOSYLHOMOCYSTEINE NUCLEOSIDASE"/>
    <property type="match status" value="1"/>
</dbReference>
<dbReference type="GO" id="GO:0008930">
    <property type="term" value="F:methylthioadenosine nucleosidase activity"/>
    <property type="evidence" value="ECO:0007669"/>
    <property type="project" value="InterPro"/>
</dbReference>
<dbReference type="GeneID" id="78411537"/>
<evidence type="ECO:0000256" key="3">
    <source>
        <dbReference type="ARBA" id="ARBA00022605"/>
    </source>
</evidence>
<evidence type="ECO:0000256" key="6">
    <source>
        <dbReference type="ARBA" id="ARBA00050313"/>
    </source>
</evidence>
<dbReference type="NCBIfam" id="TIGR01704">
    <property type="entry name" value="MTA_SAH-Nsdase"/>
    <property type="match status" value="1"/>
</dbReference>
<dbReference type="GO" id="GO:0019284">
    <property type="term" value="P:L-methionine salvage from S-adenosylmethionine"/>
    <property type="evidence" value="ECO:0007669"/>
    <property type="project" value="TreeGrafter"/>
</dbReference>
<dbReference type="RefSeq" id="WP_005605145.1">
    <property type="nucleotide sequence ID" value="NZ_CP102283.1"/>
</dbReference>
<protein>
    <recommendedName>
        <fullName evidence="2">adenosylhomocysteine nucleosidase</fullName>
        <ecNumber evidence="2">3.2.2.9</ecNumber>
    </recommendedName>
</protein>
<organism evidence="8 9">
    <name type="scientific">Granulicatella adiacens ATCC 49175</name>
    <dbReference type="NCBI Taxonomy" id="638301"/>
    <lineage>
        <taxon>Bacteria</taxon>
        <taxon>Bacillati</taxon>
        <taxon>Bacillota</taxon>
        <taxon>Bacilli</taxon>
        <taxon>Lactobacillales</taxon>
        <taxon>Carnobacteriaceae</taxon>
        <taxon>Granulicatella</taxon>
    </lineage>
</organism>
<dbReference type="CDD" id="cd09008">
    <property type="entry name" value="MTAN"/>
    <property type="match status" value="1"/>
</dbReference>
<dbReference type="InterPro" id="IPR010049">
    <property type="entry name" value="MTA_SAH_Nsdase"/>
</dbReference>
<keyword evidence="5" id="KW-0486">Methionine biosynthesis</keyword>
<dbReference type="AlphaFoldDB" id="C8NE51"/>
<accession>C8NE51</accession>
<name>C8NE51_9LACT</name>
<dbReference type="GO" id="GO:0005829">
    <property type="term" value="C:cytosol"/>
    <property type="evidence" value="ECO:0007669"/>
    <property type="project" value="TreeGrafter"/>
</dbReference>
<dbReference type="EC" id="3.2.2.9" evidence="2"/>
<dbReference type="PANTHER" id="PTHR46832">
    <property type="entry name" value="5'-METHYLTHIOADENOSINE/S-ADENOSYLHOMOCYSTEINE NUCLEOSIDASE"/>
    <property type="match status" value="1"/>
</dbReference>
<dbReference type="NCBIfam" id="NF004079">
    <property type="entry name" value="PRK05584.1"/>
    <property type="match status" value="1"/>
</dbReference>
<keyword evidence="9" id="KW-1185">Reference proteome</keyword>
<comment type="pathway">
    <text evidence="1">Amino-acid biosynthesis; L-methionine biosynthesis via salvage pathway; S-methyl-5-thio-alpha-D-ribose 1-phosphate from S-methyl-5'-thioadenosine (hydrolase route): step 1/2.</text>
</comment>
<dbReference type="Pfam" id="PF01048">
    <property type="entry name" value="PNP_UDP_1"/>
    <property type="match status" value="1"/>
</dbReference>
<evidence type="ECO:0000256" key="2">
    <source>
        <dbReference type="ARBA" id="ARBA00011974"/>
    </source>
</evidence>
<feature type="domain" description="Nucleoside phosphorylase" evidence="7">
    <location>
        <begin position="2"/>
        <end position="227"/>
    </location>
</feature>
<dbReference type="STRING" id="638301.HMPREF0444_0196"/>
<keyword evidence="3" id="KW-0028">Amino-acid biosynthesis</keyword>
<keyword evidence="8" id="KW-0326">Glycosidase</keyword>
<proteinExistence type="predicted"/>
<comment type="catalytic activity">
    <reaction evidence="6">
        <text>5'-deoxyadenosine + H2O = 5-deoxy-D-ribose + adenine</text>
        <dbReference type="Rhea" id="RHEA:29859"/>
        <dbReference type="ChEBI" id="CHEBI:15377"/>
        <dbReference type="ChEBI" id="CHEBI:16708"/>
        <dbReference type="ChEBI" id="CHEBI:17319"/>
        <dbReference type="ChEBI" id="CHEBI:149540"/>
        <dbReference type="EC" id="3.2.2.9"/>
    </reaction>
    <physiologicalReaction direction="left-to-right" evidence="6">
        <dbReference type="Rhea" id="RHEA:29860"/>
    </physiologicalReaction>
</comment>
<dbReference type="FunFam" id="3.40.50.1580:FF:000001">
    <property type="entry name" value="MTA/SAH nucleosidase family protein"/>
    <property type="match status" value="1"/>
</dbReference>
<keyword evidence="4 8" id="KW-0378">Hydrolase</keyword>
<dbReference type="Proteomes" id="UP000005926">
    <property type="component" value="Unassembled WGS sequence"/>
</dbReference>
<evidence type="ECO:0000313" key="8">
    <source>
        <dbReference type="EMBL" id="EEW37952.1"/>
    </source>
</evidence>
<reference evidence="8 9" key="1">
    <citation type="submission" date="2009-08" db="EMBL/GenBank/DDBJ databases">
        <authorList>
            <person name="Muzny D."/>
            <person name="Qin X."/>
            <person name="Deng J."/>
            <person name="Jiang H."/>
            <person name="Liu Y."/>
            <person name="Qu J."/>
            <person name="Song X.-Z."/>
            <person name="Zhang L."/>
            <person name="Thornton R."/>
            <person name="Coyle M."/>
            <person name="Francisco L."/>
            <person name="Jackson L."/>
            <person name="Javaid M."/>
            <person name="Korchina V."/>
            <person name="Kovar C."/>
            <person name="Mata R."/>
            <person name="Mathew T."/>
            <person name="Ngo R."/>
            <person name="Nguyen L."/>
            <person name="Nguyen N."/>
            <person name="Okwuonu G."/>
            <person name="Ongeri F."/>
            <person name="Pham C."/>
            <person name="Simmons D."/>
            <person name="Wilczek-Boney K."/>
            <person name="Hale W."/>
            <person name="Jakkamsetti A."/>
            <person name="Pham P."/>
            <person name="Ruth R."/>
            <person name="San Lucas F."/>
            <person name="Warren J."/>
            <person name="Zhang J."/>
            <person name="Zhao Z."/>
            <person name="Zhou C."/>
            <person name="Zhu D."/>
            <person name="Lee S."/>
            <person name="Bess C."/>
            <person name="Blankenburg K."/>
            <person name="Forbes L."/>
            <person name="Fu Q."/>
            <person name="Gubbala S."/>
            <person name="Hirani K."/>
            <person name="Jayaseelan J.C."/>
            <person name="Lara F."/>
            <person name="Munidasa M."/>
            <person name="Palculict T."/>
            <person name="Patil S."/>
            <person name="Pu L.-L."/>
            <person name="Saada N."/>
            <person name="Tang L."/>
            <person name="Weissenberger G."/>
            <person name="Zhu Y."/>
            <person name="Hemphill L."/>
            <person name="Shang Y."/>
            <person name="Youmans B."/>
            <person name="Ayvaz T."/>
            <person name="Ross M."/>
            <person name="Santibanez J."/>
            <person name="Aqrawi P."/>
            <person name="Gross S."/>
            <person name="Joshi V."/>
            <person name="Fowler G."/>
            <person name="Nazareth L."/>
            <person name="Reid J."/>
            <person name="Worley K."/>
            <person name="Petrosino J."/>
            <person name="Highlander S."/>
            <person name="Gibbs R."/>
        </authorList>
    </citation>
    <scope>NUCLEOTIDE SEQUENCE [LARGE SCALE GENOMIC DNA]</scope>
    <source>
        <strain evidence="8 9">ATCC 49175</strain>
    </source>
</reference>
<evidence type="ECO:0000256" key="1">
    <source>
        <dbReference type="ARBA" id="ARBA00004945"/>
    </source>
</evidence>
<evidence type="ECO:0000256" key="4">
    <source>
        <dbReference type="ARBA" id="ARBA00022801"/>
    </source>
</evidence>
<dbReference type="HOGENOM" id="CLU_031248_2_2_9"/>
<sequence length="232" mass="25219">MKFGIIAAMEEEKRLLEEEMTIEKKTTVANWEFIEGTLVGKSIVLVQSGIGKVMSALATGILIDRFGVDLVMNTGSAGGFGSSLEIGDIVIGTELAYCDADVTAFNYAYGQMPGMPARFAMNQDFLPSIEQAIAKVDLKSHTGLIVSSDSFIHTREQRTHILKHFPDVMASEMEGAAIAQACHAFGVPFIVIRAISDIPERGTSAVDFDTFIVQAGKRSAQMVHQLLQEWEG</sequence>
<evidence type="ECO:0000313" key="9">
    <source>
        <dbReference type="Proteomes" id="UP000005926"/>
    </source>
</evidence>
<dbReference type="SUPFAM" id="SSF53167">
    <property type="entry name" value="Purine and uridine phosphorylases"/>
    <property type="match status" value="1"/>
</dbReference>
<dbReference type="GO" id="GO:0019509">
    <property type="term" value="P:L-methionine salvage from methylthioadenosine"/>
    <property type="evidence" value="ECO:0007669"/>
    <property type="project" value="UniProtKB-UniPathway"/>
</dbReference>
<evidence type="ECO:0000256" key="5">
    <source>
        <dbReference type="ARBA" id="ARBA00023167"/>
    </source>
</evidence>
<dbReference type="InterPro" id="IPR000845">
    <property type="entry name" value="Nucleoside_phosphorylase_d"/>
</dbReference>
<evidence type="ECO:0000259" key="7">
    <source>
        <dbReference type="Pfam" id="PF01048"/>
    </source>
</evidence>
<dbReference type="Gene3D" id="3.40.50.1580">
    <property type="entry name" value="Nucleoside phosphorylase domain"/>
    <property type="match status" value="1"/>
</dbReference>
<gene>
    <name evidence="8" type="primary">mtnN</name>
    <name evidence="8" type="ORF">HMPREF0444_0196</name>
</gene>
<dbReference type="EMBL" id="ACKZ01000008">
    <property type="protein sequence ID" value="EEW37952.1"/>
    <property type="molecule type" value="Genomic_DNA"/>
</dbReference>
<dbReference type="eggNOG" id="COG0775">
    <property type="taxonomic scope" value="Bacteria"/>
</dbReference>
<dbReference type="InterPro" id="IPR035994">
    <property type="entry name" value="Nucleoside_phosphorylase_sf"/>
</dbReference>
<dbReference type="GO" id="GO:0009164">
    <property type="term" value="P:nucleoside catabolic process"/>
    <property type="evidence" value="ECO:0007669"/>
    <property type="project" value="InterPro"/>
</dbReference>
<comment type="caution">
    <text evidence="8">The sequence shown here is derived from an EMBL/GenBank/DDBJ whole genome shotgun (WGS) entry which is preliminary data.</text>
</comment>
<dbReference type="UniPathway" id="UPA00904">
    <property type="reaction ID" value="UER00871"/>
</dbReference>
<dbReference type="GO" id="GO:0008782">
    <property type="term" value="F:adenosylhomocysteine nucleosidase activity"/>
    <property type="evidence" value="ECO:0007669"/>
    <property type="project" value="UniProtKB-EC"/>
</dbReference>